<reference evidence="2" key="1">
    <citation type="journal article" date="2019" name="MBio">
        <title>Virus Genomes from Deep Sea Sediments Expand the Ocean Megavirome and Support Independent Origins of Viral Gigantism.</title>
        <authorList>
            <person name="Backstrom D."/>
            <person name="Yutin N."/>
            <person name="Jorgensen S.L."/>
            <person name="Dharamshi J."/>
            <person name="Homa F."/>
            <person name="Zaremba-Niedwiedzka K."/>
            <person name="Spang A."/>
            <person name="Wolf Y.I."/>
            <person name="Koonin E.V."/>
            <person name="Ettema T.J."/>
        </authorList>
    </citation>
    <scope>NUCLEOTIDE SEQUENCE</scope>
</reference>
<feature type="domain" description="YspA cpYpsA-related SLOG" evidence="1">
    <location>
        <begin position="13"/>
        <end position="73"/>
    </location>
</feature>
<name>A0A481ZEC9_9VIRU</name>
<protein>
    <submittedName>
        <fullName evidence="2">DNA recombination-mediator protein A</fullName>
    </submittedName>
</protein>
<sequence>MMDWCEKVKNAKRILICGSRNWVDRETMENVFKHIDDSIIIEGQCKGADLMAAELAEGKNLCIERYPANWEKYGRSAGPIRNQQMIKIGKPDIVLVFHEALASSRGTKNMMKYAKEVGITTFIFTANK</sequence>
<gene>
    <name evidence="2" type="ORF">LCPAC404_01740</name>
</gene>
<evidence type="ECO:0000259" key="1">
    <source>
        <dbReference type="Pfam" id="PF10686"/>
    </source>
</evidence>
<dbReference type="Pfam" id="PF10686">
    <property type="entry name" value="YAcAr"/>
    <property type="match status" value="1"/>
</dbReference>
<evidence type="ECO:0000313" key="2">
    <source>
        <dbReference type="EMBL" id="QBK93470.1"/>
    </source>
</evidence>
<organism evidence="2">
    <name type="scientific">Pithovirus LCPAC404</name>
    <dbReference type="NCBI Taxonomy" id="2506597"/>
    <lineage>
        <taxon>Viruses</taxon>
        <taxon>Pithoviruses</taxon>
    </lineage>
</organism>
<dbReference type="InterPro" id="IPR019627">
    <property type="entry name" value="YAcAr"/>
</dbReference>
<accession>A0A481ZEC9</accession>
<dbReference type="EMBL" id="MK500596">
    <property type="protein sequence ID" value="QBK93470.1"/>
    <property type="molecule type" value="Genomic_DNA"/>
</dbReference>
<proteinExistence type="predicted"/>